<dbReference type="Gene3D" id="3.30.200.20">
    <property type="entry name" value="Phosphorylase Kinase, domain 1"/>
    <property type="match status" value="1"/>
</dbReference>
<dbReference type="SUPFAM" id="SSF56112">
    <property type="entry name" value="Protein kinase-like (PK-like)"/>
    <property type="match status" value="1"/>
</dbReference>
<dbReference type="InterPro" id="IPR011009">
    <property type="entry name" value="Kinase-like_dom_sf"/>
</dbReference>
<organism evidence="2 3">
    <name type="scientific">Candidatus Anaerobutyricum stercoripullorum</name>
    <dbReference type="NCBI Taxonomy" id="2838456"/>
    <lineage>
        <taxon>Bacteria</taxon>
        <taxon>Bacillati</taxon>
        <taxon>Bacillota</taxon>
        <taxon>Clostridia</taxon>
        <taxon>Lachnospirales</taxon>
        <taxon>Lachnospiraceae</taxon>
        <taxon>Anaerobutyricum</taxon>
    </lineage>
</organism>
<protein>
    <submittedName>
        <fullName evidence="2">Fructosamine kinase family protein</fullName>
    </submittedName>
</protein>
<evidence type="ECO:0000313" key="2">
    <source>
        <dbReference type="EMBL" id="HIX73403.1"/>
    </source>
</evidence>
<gene>
    <name evidence="2" type="ORF">H9849_10330</name>
</gene>
<dbReference type="GO" id="GO:0016301">
    <property type="term" value="F:kinase activity"/>
    <property type="evidence" value="ECO:0007669"/>
    <property type="project" value="UniProtKB-UniRule"/>
</dbReference>
<dbReference type="EMBL" id="DXEQ01000316">
    <property type="protein sequence ID" value="HIX73403.1"/>
    <property type="molecule type" value="Genomic_DNA"/>
</dbReference>
<dbReference type="Pfam" id="PF03881">
    <property type="entry name" value="Fructosamin_kin"/>
    <property type="match status" value="1"/>
</dbReference>
<keyword evidence="1" id="KW-0808">Transferase</keyword>
<dbReference type="AlphaFoldDB" id="A0A9D1X5Q1"/>
<comment type="similarity">
    <text evidence="1">Belongs to the fructosamine kinase family.</text>
</comment>
<dbReference type="Gene3D" id="3.90.1200.10">
    <property type="match status" value="1"/>
</dbReference>
<accession>A0A9D1X5Q1</accession>
<evidence type="ECO:0000256" key="1">
    <source>
        <dbReference type="PIRNR" id="PIRNR006221"/>
    </source>
</evidence>
<dbReference type="InterPro" id="IPR016477">
    <property type="entry name" value="Fructo-/Ketosamine-3-kinase"/>
</dbReference>
<name>A0A9D1X5Q1_9FIRM</name>
<proteinExistence type="inferred from homology"/>
<dbReference type="PANTHER" id="PTHR12149">
    <property type="entry name" value="FRUCTOSAMINE 3 KINASE-RELATED PROTEIN"/>
    <property type="match status" value="1"/>
</dbReference>
<dbReference type="Proteomes" id="UP000886805">
    <property type="component" value="Unassembled WGS sequence"/>
</dbReference>
<dbReference type="PANTHER" id="PTHR12149:SF8">
    <property type="entry name" value="PROTEIN-RIBULOSAMINE 3-KINASE"/>
    <property type="match status" value="1"/>
</dbReference>
<evidence type="ECO:0000313" key="3">
    <source>
        <dbReference type="Proteomes" id="UP000886805"/>
    </source>
</evidence>
<comment type="caution">
    <text evidence="2">The sequence shown here is derived from an EMBL/GenBank/DDBJ whole genome shotgun (WGS) entry which is preliminary data.</text>
</comment>
<dbReference type="PIRSF" id="PIRSF006221">
    <property type="entry name" value="Ketosamine-3-kinase"/>
    <property type="match status" value="1"/>
</dbReference>
<sequence length="317" mass="35959">MAEINDLAAVAAYSSLVDALRAVFGGETEITEQKRVYGGDINDAYELHLSGGRRIFMKTNQINNYRFFETEARGLEALRSACAIGVPQLLGIGTDRQRGFSFLLLEYMESASPIKDYWEVFGQQLAQMHLADCIDFVQTHLPEGKASAGGEARYGFVEDNYIGATVQKNTPKGSWIEFYRDCRLLPQIKMADRYFDSGLRKKLDRLLSHLDSYIREPEFPSLVHGDLWGGNVLCGNDGRAWLIDPAAYVGDFETDLAMTELFGRFPQIFYEAYHEVNPVESGYRQRKKIYQLYHLLNHLNLFGRSYLGSVATVLEEL</sequence>
<reference evidence="2" key="1">
    <citation type="journal article" date="2021" name="PeerJ">
        <title>Extensive microbial diversity within the chicken gut microbiome revealed by metagenomics and culture.</title>
        <authorList>
            <person name="Gilroy R."/>
            <person name="Ravi A."/>
            <person name="Getino M."/>
            <person name="Pursley I."/>
            <person name="Horton D.L."/>
            <person name="Alikhan N.F."/>
            <person name="Baker D."/>
            <person name="Gharbi K."/>
            <person name="Hall N."/>
            <person name="Watson M."/>
            <person name="Adriaenssens E.M."/>
            <person name="Foster-Nyarko E."/>
            <person name="Jarju S."/>
            <person name="Secka A."/>
            <person name="Antonio M."/>
            <person name="Oren A."/>
            <person name="Chaudhuri R.R."/>
            <person name="La Ragione R."/>
            <person name="Hildebrand F."/>
            <person name="Pallen M.J."/>
        </authorList>
    </citation>
    <scope>NUCLEOTIDE SEQUENCE</scope>
    <source>
        <strain evidence="2">ChiSxjej3B15-1167</strain>
    </source>
</reference>
<reference evidence="2" key="2">
    <citation type="submission" date="2021-04" db="EMBL/GenBank/DDBJ databases">
        <authorList>
            <person name="Gilroy R."/>
        </authorList>
    </citation>
    <scope>NUCLEOTIDE SEQUENCE</scope>
    <source>
        <strain evidence="2">ChiSxjej3B15-1167</strain>
    </source>
</reference>
<keyword evidence="1 2" id="KW-0418">Kinase</keyword>